<protein>
    <submittedName>
        <fullName evidence="6">Transcriptional regulator, LysR family</fullName>
    </submittedName>
</protein>
<evidence type="ECO:0000313" key="6">
    <source>
        <dbReference type="EMBL" id="ACA86713.1"/>
    </source>
</evidence>
<evidence type="ECO:0000256" key="4">
    <source>
        <dbReference type="ARBA" id="ARBA00023163"/>
    </source>
</evidence>
<dbReference type="Pfam" id="PF00126">
    <property type="entry name" value="HTH_1"/>
    <property type="match status" value="1"/>
</dbReference>
<keyword evidence="4" id="KW-0804">Transcription</keyword>
<dbReference type="InterPro" id="IPR058163">
    <property type="entry name" value="LysR-type_TF_proteobact-type"/>
</dbReference>
<evidence type="ECO:0000256" key="2">
    <source>
        <dbReference type="ARBA" id="ARBA00023015"/>
    </source>
</evidence>
<dbReference type="Gene3D" id="1.10.10.10">
    <property type="entry name" value="Winged helix-like DNA-binding domain superfamily/Winged helix DNA-binding domain"/>
    <property type="match status" value="1"/>
</dbReference>
<dbReference type="RefSeq" id="WP_012325055.1">
    <property type="nucleotide sequence ID" value="NC_010506.1"/>
</dbReference>
<dbReference type="KEGG" id="swd:Swoo_2435"/>
<evidence type="ECO:0000259" key="5">
    <source>
        <dbReference type="PROSITE" id="PS50931"/>
    </source>
</evidence>
<dbReference type="AlphaFoldDB" id="B1KG06"/>
<dbReference type="SUPFAM" id="SSF46785">
    <property type="entry name" value="Winged helix' DNA-binding domain"/>
    <property type="match status" value="1"/>
</dbReference>
<dbReference type="PROSITE" id="PS50931">
    <property type="entry name" value="HTH_LYSR"/>
    <property type="match status" value="1"/>
</dbReference>
<comment type="similarity">
    <text evidence="1">Belongs to the LysR transcriptional regulatory family.</text>
</comment>
<dbReference type="SUPFAM" id="SSF53850">
    <property type="entry name" value="Periplasmic binding protein-like II"/>
    <property type="match status" value="1"/>
</dbReference>
<dbReference type="GO" id="GO:0003677">
    <property type="term" value="F:DNA binding"/>
    <property type="evidence" value="ECO:0007669"/>
    <property type="project" value="UniProtKB-KW"/>
</dbReference>
<dbReference type="eggNOG" id="COG0583">
    <property type="taxonomic scope" value="Bacteria"/>
</dbReference>
<evidence type="ECO:0000256" key="1">
    <source>
        <dbReference type="ARBA" id="ARBA00009437"/>
    </source>
</evidence>
<feature type="domain" description="HTH lysR-type" evidence="5">
    <location>
        <begin position="1"/>
        <end position="60"/>
    </location>
</feature>
<dbReference type="Gene3D" id="3.40.190.290">
    <property type="match status" value="1"/>
</dbReference>
<dbReference type="CDD" id="cd08422">
    <property type="entry name" value="PBP2_CrgA_like"/>
    <property type="match status" value="1"/>
</dbReference>
<name>B1KG06_SHEWM</name>
<dbReference type="STRING" id="392500.Swoo_2435"/>
<dbReference type="Proteomes" id="UP000002168">
    <property type="component" value="Chromosome"/>
</dbReference>
<gene>
    <name evidence="6" type="ordered locus">Swoo_2435</name>
</gene>
<dbReference type="InterPro" id="IPR036390">
    <property type="entry name" value="WH_DNA-bd_sf"/>
</dbReference>
<keyword evidence="2" id="KW-0805">Transcription regulation</keyword>
<accession>B1KG06</accession>
<dbReference type="GO" id="GO:0003700">
    <property type="term" value="F:DNA-binding transcription factor activity"/>
    <property type="evidence" value="ECO:0007669"/>
    <property type="project" value="InterPro"/>
</dbReference>
<dbReference type="EMBL" id="CP000961">
    <property type="protein sequence ID" value="ACA86713.1"/>
    <property type="molecule type" value="Genomic_DNA"/>
</dbReference>
<keyword evidence="3" id="KW-0238">DNA-binding</keyword>
<dbReference type="FunFam" id="1.10.10.10:FF:000001">
    <property type="entry name" value="LysR family transcriptional regulator"/>
    <property type="match status" value="1"/>
</dbReference>
<dbReference type="PANTHER" id="PTHR30537:SF5">
    <property type="entry name" value="HTH-TYPE TRANSCRIPTIONAL ACTIVATOR TTDR-RELATED"/>
    <property type="match status" value="1"/>
</dbReference>
<dbReference type="InterPro" id="IPR036388">
    <property type="entry name" value="WH-like_DNA-bd_sf"/>
</dbReference>
<proteinExistence type="inferred from homology"/>
<dbReference type="InterPro" id="IPR000847">
    <property type="entry name" value="LysR_HTH_N"/>
</dbReference>
<dbReference type="PANTHER" id="PTHR30537">
    <property type="entry name" value="HTH-TYPE TRANSCRIPTIONAL REGULATOR"/>
    <property type="match status" value="1"/>
</dbReference>
<dbReference type="HOGENOM" id="CLU_039613_16_2_6"/>
<keyword evidence="7" id="KW-1185">Reference proteome</keyword>
<evidence type="ECO:0000313" key="7">
    <source>
        <dbReference type="Proteomes" id="UP000002168"/>
    </source>
</evidence>
<reference evidence="6 7" key="1">
    <citation type="submission" date="2008-02" db="EMBL/GenBank/DDBJ databases">
        <title>Complete sequence of Shewanella woodyi ATCC 51908.</title>
        <authorList>
            <consortium name="US DOE Joint Genome Institute"/>
            <person name="Copeland A."/>
            <person name="Lucas S."/>
            <person name="Lapidus A."/>
            <person name="Glavina del Rio T."/>
            <person name="Dalin E."/>
            <person name="Tice H."/>
            <person name="Bruce D."/>
            <person name="Goodwin L."/>
            <person name="Pitluck S."/>
            <person name="Sims D."/>
            <person name="Brettin T."/>
            <person name="Detter J.C."/>
            <person name="Han C."/>
            <person name="Kuske C.R."/>
            <person name="Schmutz J."/>
            <person name="Larimer F."/>
            <person name="Land M."/>
            <person name="Hauser L."/>
            <person name="Kyrpides N."/>
            <person name="Lykidis A."/>
            <person name="Zhao J.-S."/>
            <person name="Richardson P."/>
        </authorList>
    </citation>
    <scope>NUCLEOTIDE SEQUENCE [LARGE SCALE GENOMIC DNA]</scope>
    <source>
        <strain evidence="7">ATCC 51908 / MS32</strain>
    </source>
</reference>
<organism evidence="6 7">
    <name type="scientific">Shewanella woodyi (strain ATCC 51908 / MS32)</name>
    <dbReference type="NCBI Taxonomy" id="392500"/>
    <lineage>
        <taxon>Bacteria</taxon>
        <taxon>Pseudomonadati</taxon>
        <taxon>Pseudomonadota</taxon>
        <taxon>Gammaproteobacteria</taxon>
        <taxon>Alteromonadales</taxon>
        <taxon>Shewanellaceae</taxon>
        <taxon>Shewanella</taxon>
    </lineage>
</organism>
<dbReference type="Pfam" id="PF03466">
    <property type="entry name" value="LysR_substrate"/>
    <property type="match status" value="1"/>
</dbReference>
<evidence type="ECO:0000256" key="3">
    <source>
        <dbReference type="ARBA" id="ARBA00023125"/>
    </source>
</evidence>
<sequence length="292" mass="32013">MYKHLQSIATFIAVAEAGAFNKAADALGVQASVVSHHVSKLEEHLGTTLIYRTTRKVSLSEHGRILFEASKKWLDGTSQAVDQIMDAQDEAIGALNVSLPAFVPEPEVENAILNFIELHPHVSITLNYSDTLVDLVEDNFDLCIRLGNPPDSSFIARKLAQTQHILVASPNFISRHGMPQEPLQLTKLPYVSMDGLGDTLTLTRSKQKVEVHNTICQINTNNIYGAKAAAENSLGIGNLPVALCEKAIAEGKLVHILPNWKLSSFPLIAIWPDASRRHTLAKRLVNHIINAL</sequence>
<dbReference type="InterPro" id="IPR005119">
    <property type="entry name" value="LysR_subst-bd"/>
</dbReference>